<sequence length="1009" mass="114917">MADIVLCPLLQVVFERLTCHLLKLVAEACGFEDEIEKLQRSLRHIKPLLEDAEQQQANNKALKSWLIQLRAVAYDADDLLDEFSLNLNHLSDGLQSSSSGRFFKYQFVENIVSSFRSHASYLELFPKLKRIRQNLDDLVCDMSSFHLKQLSVEFDGRRQTGSFIINREVFGRENDKEKILEMVLKNNERGQIQIHGTVSVIAIVGLAGIGKTTLTQLTYNDERVSRYFDLKIWVSVNEDFCVKDIMRSIIESVTKKGCEISGMDVIQCQLRDLLHLRRCFIVLDDVWNQDHDEWDKLRILLSGCCAESSKIIVTTRSEKVASIVGTVSPYYLKSLSDEDCWELFKQRAFINGEECDQKLVPIGKEIVKKCGGIPLAAKTLGSLMHLKRYEREWLYVQESELWNVLKGENGILPALRLSYAHLPSHLKGCLVYCSIFPKNYMINKKKLILMWIAQGLIQSAEEGKPLEDIGDEYFKELMWVFFFEVVKRSSDGEVIECRLHNLVHDLLQLVAGNESVILESSSLPRYISKIRHTSVVSDFGAHVIPENLYEAKKLRSLHLLFPKDHLGEGPANWFLEFRYLRVLNLSGSGFKRLHESISSLISLRYLDLSCTPIETLPETLCYHASKLEVLDLSDCCELVELPTGLSKLFNLKHLLIDGCNRLTHMPEHIGKMLKLQTLPMFIVGTESSKSLTQLQRLHLKGELHIKQMEHVKHATEAKLVNLRGKSQLYSLSLSWKHYDEFCELNSKVVLESIVPPQSLKSLCIEEYPGICFPRWIGAGQIPNLTKMVLINCRRCECLPTLGKFQFLKTIHLQGMHSVINIGREFNGECSGIKFQLLQELSIIDFPNLKFWWSMNGEEEFPSLVKLTIRRCPKLKSMPEIQSLQHLELQNCDEMILFSARNTSCLTTLVIDQFIGQLVHLESILQSNASLTSLTISSCPNLLSIHSTLGCLIALKTLIIRWCEGLVIIPEDLHELSSLECLEISECPNLVALPEALGYNVFPGIGSFAS</sequence>
<keyword evidence="3" id="KW-0547">Nucleotide-binding</keyword>
<protein>
    <submittedName>
        <fullName evidence="10">NBS-LRR resistance protein</fullName>
    </submittedName>
</protein>
<dbReference type="InterPro" id="IPR032675">
    <property type="entry name" value="LRR_dom_sf"/>
</dbReference>
<dbReference type="InterPro" id="IPR036388">
    <property type="entry name" value="WH-like_DNA-bd_sf"/>
</dbReference>
<dbReference type="InterPro" id="IPR027417">
    <property type="entry name" value="P-loop_NTPase"/>
</dbReference>
<dbReference type="GO" id="GO:0051707">
    <property type="term" value="P:response to other organism"/>
    <property type="evidence" value="ECO:0007669"/>
    <property type="project" value="UniProtKB-ARBA"/>
</dbReference>
<dbReference type="GO" id="GO:0006952">
    <property type="term" value="P:defense response"/>
    <property type="evidence" value="ECO:0007669"/>
    <property type="project" value="UniProtKB-KW"/>
</dbReference>
<dbReference type="Pfam" id="PF00931">
    <property type="entry name" value="NB-ARC"/>
    <property type="match status" value="1"/>
</dbReference>
<feature type="domain" description="Disease resistance protein winged helix" evidence="8">
    <location>
        <begin position="435"/>
        <end position="506"/>
    </location>
</feature>
<keyword evidence="2" id="KW-0677">Repeat</keyword>
<reference evidence="10 11" key="1">
    <citation type="journal article" date="2018" name="Front. Plant Sci.">
        <title>Red Clover (Trifolium pratense) and Zigzag Clover (T. medium) - A Picture of Genomic Similarities and Differences.</title>
        <authorList>
            <person name="Dluhosova J."/>
            <person name="Istvanek J."/>
            <person name="Nedelnik J."/>
            <person name="Repkova J."/>
        </authorList>
    </citation>
    <scope>NUCLEOTIDE SEQUENCE [LARGE SCALE GENOMIC DNA]</scope>
    <source>
        <strain evidence="11">cv. 10/8</strain>
        <tissue evidence="10">Leaf</tissue>
    </source>
</reference>
<evidence type="ECO:0000313" key="10">
    <source>
        <dbReference type="EMBL" id="MCH80645.1"/>
    </source>
</evidence>
<evidence type="ECO:0000259" key="7">
    <source>
        <dbReference type="Pfam" id="PF18052"/>
    </source>
</evidence>
<evidence type="ECO:0000313" key="11">
    <source>
        <dbReference type="Proteomes" id="UP000265520"/>
    </source>
</evidence>
<gene>
    <name evidence="10" type="ORF">A2U01_0001416</name>
</gene>
<dbReference type="Pfam" id="PF25019">
    <property type="entry name" value="LRR_R13L1-DRL21"/>
    <property type="match status" value="1"/>
</dbReference>
<dbReference type="Pfam" id="PF23559">
    <property type="entry name" value="WHD_DRP"/>
    <property type="match status" value="1"/>
</dbReference>
<evidence type="ECO:0000259" key="8">
    <source>
        <dbReference type="Pfam" id="PF23559"/>
    </source>
</evidence>
<keyword evidence="4" id="KW-0611">Plant defense</keyword>
<dbReference type="GO" id="GO:0043531">
    <property type="term" value="F:ADP binding"/>
    <property type="evidence" value="ECO:0007669"/>
    <property type="project" value="InterPro"/>
</dbReference>
<dbReference type="InterPro" id="IPR042197">
    <property type="entry name" value="Apaf_helical"/>
</dbReference>
<evidence type="ECO:0000256" key="3">
    <source>
        <dbReference type="ARBA" id="ARBA00022741"/>
    </source>
</evidence>
<dbReference type="Gene3D" id="1.20.5.4130">
    <property type="match status" value="1"/>
</dbReference>
<evidence type="ECO:0000259" key="9">
    <source>
        <dbReference type="Pfam" id="PF25019"/>
    </source>
</evidence>
<dbReference type="Gene3D" id="3.40.50.300">
    <property type="entry name" value="P-loop containing nucleotide triphosphate hydrolases"/>
    <property type="match status" value="1"/>
</dbReference>
<proteinExistence type="predicted"/>
<evidence type="ECO:0000256" key="5">
    <source>
        <dbReference type="ARBA" id="ARBA00022840"/>
    </source>
</evidence>
<dbReference type="SUPFAM" id="SSF52058">
    <property type="entry name" value="L domain-like"/>
    <property type="match status" value="1"/>
</dbReference>
<dbReference type="InterPro" id="IPR038005">
    <property type="entry name" value="RX-like_CC"/>
</dbReference>
<dbReference type="EMBL" id="LXQA010001305">
    <property type="protein sequence ID" value="MCH80645.1"/>
    <property type="molecule type" value="Genomic_DNA"/>
</dbReference>
<evidence type="ECO:0000259" key="6">
    <source>
        <dbReference type="Pfam" id="PF00931"/>
    </source>
</evidence>
<feature type="domain" description="NB-ARC" evidence="6">
    <location>
        <begin position="173"/>
        <end position="350"/>
    </location>
</feature>
<evidence type="ECO:0000256" key="1">
    <source>
        <dbReference type="ARBA" id="ARBA00022614"/>
    </source>
</evidence>
<dbReference type="SUPFAM" id="SSF52047">
    <property type="entry name" value="RNI-like"/>
    <property type="match status" value="1"/>
</dbReference>
<feature type="domain" description="Disease resistance N-terminal" evidence="7">
    <location>
        <begin position="10"/>
        <end position="96"/>
    </location>
</feature>
<evidence type="ECO:0000256" key="4">
    <source>
        <dbReference type="ARBA" id="ARBA00022821"/>
    </source>
</evidence>
<dbReference type="FunFam" id="1.10.10.10:FF:000322">
    <property type="entry name" value="Probable disease resistance protein At1g63360"/>
    <property type="match status" value="1"/>
</dbReference>
<dbReference type="Pfam" id="PF18052">
    <property type="entry name" value="Rx_N"/>
    <property type="match status" value="1"/>
</dbReference>
<dbReference type="PRINTS" id="PR00364">
    <property type="entry name" value="DISEASERSIST"/>
</dbReference>
<dbReference type="Gene3D" id="1.10.8.430">
    <property type="entry name" value="Helical domain of apoptotic protease-activating factors"/>
    <property type="match status" value="1"/>
</dbReference>
<accession>A0A392M086</accession>
<dbReference type="InterPro" id="IPR058922">
    <property type="entry name" value="WHD_DRP"/>
</dbReference>
<dbReference type="GO" id="GO:0005524">
    <property type="term" value="F:ATP binding"/>
    <property type="evidence" value="ECO:0007669"/>
    <property type="project" value="UniProtKB-KW"/>
</dbReference>
<organism evidence="10 11">
    <name type="scientific">Trifolium medium</name>
    <dbReference type="NCBI Taxonomy" id="97028"/>
    <lineage>
        <taxon>Eukaryota</taxon>
        <taxon>Viridiplantae</taxon>
        <taxon>Streptophyta</taxon>
        <taxon>Embryophyta</taxon>
        <taxon>Tracheophyta</taxon>
        <taxon>Spermatophyta</taxon>
        <taxon>Magnoliopsida</taxon>
        <taxon>eudicotyledons</taxon>
        <taxon>Gunneridae</taxon>
        <taxon>Pentapetalae</taxon>
        <taxon>rosids</taxon>
        <taxon>fabids</taxon>
        <taxon>Fabales</taxon>
        <taxon>Fabaceae</taxon>
        <taxon>Papilionoideae</taxon>
        <taxon>50 kb inversion clade</taxon>
        <taxon>NPAAA clade</taxon>
        <taxon>Hologalegina</taxon>
        <taxon>IRL clade</taxon>
        <taxon>Trifolieae</taxon>
        <taxon>Trifolium</taxon>
    </lineage>
</organism>
<dbReference type="PANTHER" id="PTHR36766">
    <property type="entry name" value="PLANT BROAD-SPECTRUM MILDEW RESISTANCE PROTEIN RPW8"/>
    <property type="match status" value="1"/>
</dbReference>
<dbReference type="Gene3D" id="1.10.10.10">
    <property type="entry name" value="Winged helix-like DNA-binding domain superfamily/Winged helix DNA-binding domain"/>
    <property type="match status" value="1"/>
</dbReference>
<dbReference type="PANTHER" id="PTHR36766:SF59">
    <property type="entry name" value="DISEASE RESISTANCE PROTEIN RGA2-LIKE"/>
    <property type="match status" value="1"/>
</dbReference>
<feature type="domain" description="R13L1/DRL21-like LRR repeat region" evidence="9">
    <location>
        <begin position="691"/>
        <end position="815"/>
    </location>
</feature>
<dbReference type="InterPro" id="IPR056789">
    <property type="entry name" value="LRR_R13L1-DRL21"/>
</dbReference>
<dbReference type="SUPFAM" id="SSF52540">
    <property type="entry name" value="P-loop containing nucleoside triphosphate hydrolases"/>
    <property type="match status" value="1"/>
</dbReference>
<dbReference type="InterPro" id="IPR002182">
    <property type="entry name" value="NB-ARC"/>
</dbReference>
<dbReference type="AlphaFoldDB" id="A0A392M086"/>
<keyword evidence="1" id="KW-0433">Leucine-rich repeat</keyword>
<dbReference type="Gene3D" id="3.80.10.10">
    <property type="entry name" value="Ribonuclease Inhibitor"/>
    <property type="match status" value="3"/>
</dbReference>
<comment type="caution">
    <text evidence="10">The sequence shown here is derived from an EMBL/GenBank/DDBJ whole genome shotgun (WGS) entry which is preliminary data.</text>
</comment>
<keyword evidence="5" id="KW-0067">ATP-binding</keyword>
<dbReference type="InterPro" id="IPR041118">
    <property type="entry name" value="Rx_N"/>
</dbReference>
<evidence type="ECO:0000256" key="2">
    <source>
        <dbReference type="ARBA" id="ARBA00022737"/>
    </source>
</evidence>
<dbReference type="Proteomes" id="UP000265520">
    <property type="component" value="Unassembled WGS sequence"/>
</dbReference>
<keyword evidence="11" id="KW-1185">Reference proteome</keyword>
<name>A0A392M086_9FABA</name>
<dbReference type="CDD" id="cd14798">
    <property type="entry name" value="RX-CC_like"/>
    <property type="match status" value="1"/>
</dbReference>